<comment type="subcellular location">
    <subcellularLocation>
        <location evidence="1">Golgi apparatus</location>
    </subcellularLocation>
</comment>
<feature type="compositionally biased region" description="Basic and acidic residues" evidence="5">
    <location>
        <begin position="191"/>
        <end position="200"/>
    </location>
</feature>
<feature type="compositionally biased region" description="Polar residues" evidence="5">
    <location>
        <begin position="167"/>
        <end position="176"/>
    </location>
</feature>
<accession>A0A8J4PVC6</accession>
<gene>
    <name evidence="7" type="ORF">CYY_005246</name>
</gene>
<protein>
    <recommendedName>
        <fullName evidence="6">GRIP domain-containing protein</fullName>
    </recommendedName>
</protein>
<dbReference type="GO" id="GO:0031267">
    <property type="term" value="F:small GTPase binding"/>
    <property type="evidence" value="ECO:0007669"/>
    <property type="project" value="TreeGrafter"/>
</dbReference>
<feature type="compositionally biased region" description="Low complexity" evidence="5">
    <location>
        <begin position="1"/>
        <end position="25"/>
    </location>
</feature>
<keyword evidence="2" id="KW-0333">Golgi apparatus</keyword>
<reference evidence="7" key="1">
    <citation type="submission" date="2020-01" db="EMBL/GenBank/DDBJ databases">
        <title>Development of genomics and gene disruption for Polysphondylium violaceum indicates a role for the polyketide synthase stlB in stalk morphogenesis.</title>
        <authorList>
            <person name="Narita B."/>
            <person name="Kawabe Y."/>
            <person name="Kin K."/>
            <person name="Saito T."/>
            <person name="Gibbs R."/>
            <person name="Kuspa A."/>
            <person name="Muzny D."/>
            <person name="Queller D."/>
            <person name="Richards S."/>
            <person name="Strassman J."/>
            <person name="Sucgang R."/>
            <person name="Worley K."/>
            <person name="Schaap P."/>
        </authorList>
    </citation>
    <scope>NUCLEOTIDE SEQUENCE</scope>
    <source>
        <strain evidence="7">QSvi11</strain>
    </source>
</reference>
<keyword evidence="8" id="KW-1185">Reference proteome</keyword>
<evidence type="ECO:0000256" key="3">
    <source>
        <dbReference type="ARBA" id="ARBA00023054"/>
    </source>
</evidence>
<feature type="coiled-coil region" evidence="4">
    <location>
        <begin position="355"/>
        <end position="439"/>
    </location>
</feature>
<dbReference type="GO" id="GO:0006888">
    <property type="term" value="P:endoplasmic reticulum to Golgi vesicle-mediated transport"/>
    <property type="evidence" value="ECO:0007669"/>
    <property type="project" value="TreeGrafter"/>
</dbReference>
<dbReference type="OrthoDB" id="20546at2759"/>
<dbReference type="PANTHER" id="PTHR18921">
    <property type="entry name" value="MYOSIN HEAVY CHAIN - RELATED"/>
    <property type="match status" value="1"/>
</dbReference>
<feature type="region of interest" description="Disordered" evidence="5">
    <location>
        <begin position="274"/>
        <end position="297"/>
    </location>
</feature>
<evidence type="ECO:0000256" key="5">
    <source>
        <dbReference type="SAM" id="MobiDB-lite"/>
    </source>
</evidence>
<dbReference type="EMBL" id="AJWJ01000204">
    <property type="protein sequence ID" value="KAF2073429.1"/>
    <property type="molecule type" value="Genomic_DNA"/>
</dbReference>
<dbReference type="PROSITE" id="PS50913">
    <property type="entry name" value="GRIP"/>
    <property type="match status" value="1"/>
</dbReference>
<dbReference type="Proteomes" id="UP000695562">
    <property type="component" value="Unassembled WGS sequence"/>
</dbReference>
<feature type="region of interest" description="Disordered" evidence="5">
    <location>
        <begin position="135"/>
        <end position="200"/>
    </location>
</feature>
<dbReference type="PANTHER" id="PTHR18921:SF2">
    <property type="entry name" value="THYROID RECEPTOR-INTERACTING PROTEIN 11"/>
    <property type="match status" value="1"/>
</dbReference>
<feature type="coiled-coil region" evidence="4">
    <location>
        <begin position="75"/>
        <end position="116"/>
    </location>
</feature>
<feature type="region of interest" description="Disordered" evidence="5">
    <location>
        <begin position="575"/>
        <end position="623"/>
    </location>
</feature>
<comment type="caution">
    <text evidence="7">The sequence shown here is derived from an EMBL/GenBank/DDBJ whole genome shotgun (WGS) entry which is preliminary data.</text>
</comment>
<feature type="coiled-coil region" evidence="4">
    <location>
        <begin position="299"/>
        <end position="326"/>
    </location>
</feature>
<evidence type="ECO:0000256" key="2">
    <source>
        <dbReference type="ARBA" id="ARBA00023034"/>
    </source>
</evidence>
<keyword evidence="3 4" id="KW-0175">Coiled coil</keyword>
<evidence type="ECO:0000313" key="7">
    <source>
        <dbReference type="EMBL" id="KAF2073429.1"/>
    </source>
</evidence>
<evidence type="ECO:0000313" key="8">
    <source>
        <dbReference type="Proteomes" id="UP000695562"/>
    </source>
</evidence>
<dbReference type="GO" id="GO:0007030">
    <property type="term" value="P:Golgi organization"/>
    <property type="evidence" value="ECO:0007669"/>
    <property type="project" value="TreeGrafter"/>
</dbReference>
<dbReference type="InterPro" id="IPR000237">
    <property type="entry name" value="GRIP_dom"/>
</dbReference>
<feature type="compositionally biased region" description="Low complexity" evidence="5">
    <location>
        <begin position="282"/>
        <end position="297"/>
    </location>
</feature>
<feature type="region of interest" description="Disordered" evidence="5">
    <location>
        <begin position="1"/>
        <end position="26"/>
    </location>
</feature>
<organism evidence="7 8">
    <name type="scientific">Polysphondylium violaceum</name>
    <dbReference type="NCBI Taxonomy" id="133409"/>
    <lineage>
        <taxon>Eukaryota</taxon>
        <taxon>Amoebozoa</taxon>
        <taxon>Evosea</taxon>
        <taxon>Eumycetozoa</taxon>
        <taxon>Dictyostelia</taxon>
        <taxon>Dictyosteliales</taxon>
        <taxon>Dictyosteliaceae</taxon>
        <taxon>Polysphondylium</taxon>
    </lineage>
</organism>
<evidence type="ECO:0000256" key="1">
    <source>
        <dbReference type="ARBA" id="ARBA00004555"/>
    </source>
</evidence>
<dbReference type="GO" id="GO:0005794">
    <property type="term" value="C:Golgi apparatus"/>
    <property type="evidence" value="ECO:0007669"/>
    <property type="project" value="UniProtKB-SubCell"/>
</dbReference>
<sequence length="653" mass="73913">MSSNTNNSNSNGKINNMNGNNSNNGGNNGGLASGLIGKSWMSLSEQFSQIKDVMTSNDHEYDQDIDDEEDQEDQMLMLRTENIKYKDDIAELEKTIQQLQQRESSISKEYSNIINEKHNEISELKKINDHLKSSLLSNVTTSPTTTTTTKGEEEEEEEKEKEKKNQQKPIDTSSLGILTDHDDLIDSSSSDLHDQHVDSQKLKEEYQNQILSLQELHQEKLYNLTISNQQLEEKVSKYEENQTKMESDMNKLQNTIDTLQKQLLESNNTISNIASSKEQQSAVAPSTTTATTTNNEADNNLLKEQLAKSNKELTRLRQHLLDMEEQHTTLDLENEERIGKLEQELKLALEQSSNQTVTNDKVNQLLSELAEKEEELKRTNVTLSNLNRVLEQFQADQEVAIQTETVHLQKKLEDTNALVDALKKDKQEAEKLSHKYMESVEKIAILESTIQMKVDEYIKLKEDIEPLKAAFDKNILRLGDMCLQEQESVDKRVVSKLILTYLRSGKSNRSEILELIAKILNFSESEKLSIGLNKKSQWSLIPFFGGAGNNLGGEGGEKPVTEMWIEFLLKESEDKSKAENQNNNIDDDNIGGSLSNVTPMSTPTKQNPYLQAPPPSPSTPFKSINNNYFSVTPNGKHKSTVIYDGDMNDTPFK</sequence>
<proteinExistence type="predicted"/>
<feature type="domain" description="GRIP" evidence="6">
    <location>
        <begin position="484"/>
        <end position="533"/>
    </location>
</feature>
<feature type="compositionally biased region" description="Polar residues" evidence="5">
    <location>
        <begin position="592"/>
        <end position="609"/>
    </location>
</feature>
<evidence type="ECO:0000259" key="6">
    <source>
        <dbReference type="PROSITE" id="PS50913"/>
    </source>
</evidence>
<evidence type="ECO:0000256" key="4">
    <source>
        <dbReference type="SAM" id="Coils"/>
    </source>
</evidence>
<name>A0A8J4PVC6_9MYCE</name>
<dbReference type="AlphaFoldDB" id="A0A8J4PVC6"/>